<dbReference type="AlphaFoldDB" id="A0A7H8MI02"/>
<dbReference type="Gene3D" id="1.10.260.40">
    <property type="entry name" value="lambda repressor-like DNA-binding domains"/>
    <property type="match status" value="1"/>
</dbReference>
<gene>
    <name evidence="2" type="ORF">HUT09_03595</name>
</gene>
<dbReference type="Proteomes" id="UP000509345">
    <property type="component" value="Chromosome"/>
</dbReference>
<proteinExistence type="predicted"/>
<accession>A0A7H8MI02</accession>
<evidence type="ECO:0000313" key="2">
    <source>
        <dbReference type="EMBL" id="QKW41711.1"/>
    </source>
</evidence>
<name>A0A7H8MI02_STRMI</name>
<dbReference type="GO" id="GO:0003677">
    <property type="term" value="F:DNA binding"/>
    <property type="evidence" value="ECO:0007669"/>
    <property type="project" value="InterPro"/>
</dbReference>
<evidence type="ECO:0000313" key="3">
    <source>
        <dbReference type="Proteomes" id="UP000509345"/>
    </source>
</evidence>
<dbReference type="EMBL" id="CP054926">
    <property type="protein sequence ID" value="QKW41711.1"/>
    <property type="molecule type" value="Genomic_DNA"/>
</dbReference>
<dbReference type="InterPro" id="IPR010982">
    <property type="entry name" value="Lambda_DNA-bd_dom_sf"/>
</dbReference>
<dbReference type="SUPFAM" id="SSF47413">
    <property type="entry name" value="lambda repressor-like DNA-binding domains"/>
    <property type="match status" value="1"/>
</dbReference>
<feature type="domain" description="HTH cro/C1-type" evidence="1">
    <location>
        <begin position="20"/>
        <end position="79"/>
    </location>
</feature>
<dbReference type="PROSITE" id="PS50943">
    <property type="entry name" value="HTH_CROC1"/>
    <property type="match status" value="1"/>
</dbReference>
<reference evidence="2 3" key="1">
    <citation type="submission" date="2020-06" db="EMBL/GenBank/DDBJ databases">
        <title>Genome mining for natural products.</title>
        <authorList>
            <person name="Zhang B."/>
            <person name="Shi J."/>
            <person name="Ge H."/>
        </authorList>
    </citation>
    <scope>NUCLEOTIDE SEQUENCE [LARGE SCALE GENOMIC DNA]</scope>
    <source>
        <strain evidence="2 3">NA06532</strain>
    </source>
</reference>
<dbReference type="SMART" id="SM00530">
    <property type="entry name" value="HTH_XRE"/>
    <property type="match status" value="1"/>
</dbReference>
<sequence length="211" mass="23305">MTDEKKNPLGPVGERVCGNVQRLREARGMTKKQLSDAVGDLHRPIPPLGISRVESGSRRVDADDLVALALALKVTPLTLLLPDTWNDEPAELAPGFFLKTRTAWRWAEGQSPADDWATEPEGADLDDEREQAYLKERELYALLAQPIGRRRAAQQSANRAADAVGRAVGLLVTAAEGEDPAAVERQLRITKNRLAQLQNEVEQIELELEDQ</sequence>
<evidence type="ECO:0000259" key="1">
    <source>
        <dbReference type="PROSITE" id="PS50943"/>
    </source>
</evidence>
<dbReference type="CDD" id="cd00093">
    <property type="entry name" value="HTH_XRE"/>
    <property type="match status" value="1"/>
</dbReference>
<dbReference type="InterPro" id="IPR001387">
    <property type="entry name" value="Cro/C1-type_HTH"/>
</dbReference>
<organism evidence="2 3">
    <name type="scientific">Streptomyces microflavus</name>
    <name type="common">Streptomyces lipmanii</name>
    <dbReference type="NCBI Taxonomy" id="1919"/>
    <lineage>
        <taxon>Bacteria</taxon>
        <taxon>Bacillati</taxon>
        <taxon>Actinomycetota</taxon>
        <taxon>Actinomycetes</taxon>
        <taxon>Kitasatosporales</taxon>
        <taxon>Streptomycetaceae</taxon>
        <taxon>Streptomyces</taxon>
    </lineage>
</organism>
<protein>
    <submittedName>
        <fullName evidence="2">Helix-turn-helix transcriptional regulator</fullName>
    </submittedName>
</protein>
<dbReference type="Pfam" id="PF01381">
    <property type="entry name" value="HTH_3"/>
    <property type="match status" value="1"/>
</dbReference>